<dbReference type="EMBL" id="CAXHTA020000012">
    <property type="protein sequence ID" value="CAL5225548.1"/>
    <property type="molecule type" value="Genomic_DNA"/>
</dbReference>
<name>A0ABP1G077_9CHLO</name>
<keyword evidence="2" id="KW-1185">Reference proteome</keyword>
<dbReference type="Proteomes" id="UP001497392">
    <property type="component" value="Unassembled WGS sequence"/>
</dbReference>
<sequence length="405" mass="45726">MQLPGSDVEWYIGLNSSVKGAPWAMQRIQSTRDLCVRRGPGGSVTVPTLDLLRQTMKALISASRSFNSLTTLDLGIYGEEVYQDTDTRDEYVQSWMVALLLGAKLTSLSIVVDGVPWPPVLGLLTIRHLELTMTFEKPWLSIMLADLSLCTRLETLKLVDDVLDENLDTESMTLPDLFLHDVTTLKSVDLIGWYPWDSVTLPPGCLLRVMVAFKTQDEWHRWQRRGCPTSMLHLVCMKLRAWPAGLGAMSDLQHLNLHCKRSRDQDLAALQHIPHVVLEVQKFSKILLTSGSWQTLHISGRDGFHVTFQDVNAFVRDTEQFLLVCTSQEARQMYRVLRAACVSQGVACYKCEHMGRIPDDDRVVCLSNVKLCKASEVVETSGEHEQLLCVDEHWPSRAAYPALYN</sequence>
<accession>A0ABP1G077</accession>
<comment type="caution">
    <text evidence="1">The sequence shown here is derived from an EMBL/GenBank/DDBJ whole genome shotgun (WGS) entry which is preliminary data.</text>
</comment>
<reference evidence="1 2" key="1">
    <citation type="submission" date="2024-06" db="EMBL/GenBank/DDBJ databases">
        <authorList>
            <person name="Kraege A."/>
            <person name="Thomma B."/>
        </authorList>
    </citation>
    <scope>NUCLEOTIDE SEQUENCE [LARGE SCALE GENOMIC DNA]</scope>
</reference>
<evidence type="ECO:0000313" key="2">
    <source>
        <dbReference type="Proteomes" id="UP001497392"/>
    </source>
</evidence>
<organism evidence="1 2">
    <name type="scientific">Coccomyxa viridis</name>
    <dbReference type="NCBI Taxonomy" id="1274662"/>
    <lineage>
        <taxon>Eukaryota</taxon>
        <taxon>Viridiplantae</taxon>
        <taxon>Chlorophyta</taxon>
        <taxon>core chlorophytes</taxon>
        <taxon>Trebouxiophyceae</taxon>
        <taxon>Trebouxiophyceae incertae sedis</taxon>
        <taxon>Coccomyxaceae</taxon>
        <taxon>Coccomyxa</taxon>
    </lineage>
</organism>
<protein>
    <submittedName>
        <fullName evidence="1">G8381 protein</fullName>
    </submittedName>
</protein>
<gene>
    <name evidence="1" type="primary">g8381</name>
    <name evidence="1" type="ORF">VP750_LOCUS7207</name>
</gene>
<proteinExistence type="predicted"/>
<evidence type="ECO:0000313" key="1">
    <source>
        <dbReference type="EMBL" id="CAL5225548.1"/>
    </source>
</evidence>